<dbReference type="Gene3D" id="3.30.70.930">
    <property type="match status" value="1"/>
</dbReference>
<evidence type="ECO:0000259" key="1">
    <source>
        <dbReference type="Pfam" id="PF07615"/>
    </source>
</evidence>
<dbReference type="InterPro" id="IPR011522">
    <property type="entry name" value="Thiamin/HMP-bd_put_YkoF"/>
</dbReference>
<dbReference type="Pfam" id="PF07615">
    <property type="entry name" value="Ykof"/>
    <property type="match status" value="1"/>
</dbReference>
<dbReference type="EMBL" id="AP025628">
    <property type="protein sequence ID" value="BDG60231.1"/>
    <property type="molecule type" value="Genomic_DNA"/>
</dbReference>
<organism evidence="2 3">
    <name type="scientific">Caldinitratiruptor microaerophilus</name>
    <dbReference type="NCBI Taxonomy" id="671077"/>
    <lineage>
        <taxon>Bacteria</taxon>
        <taxon>Bacillati</taxon>
        <taxon>Bacillota</taxon>
        <taxon>Clostridia</taxon>
        <taxon>Eubacteriales</taxon>
        <taxon>Symbiobacteriaceae</taxon>
        <taxon>Caldinitratiruptor</taxon>
    </lineage>
</organism>
<name>A0AA35G7L9_9FIRM</name>
<keyword evidence="3" id="KW-1185">Reference proteome</keyword>
<evidence type="ECO:0000313" key="3">
    <source>
        <dbReference type="Proteomes" id="UP001163687"/>
    </source>
</evidence>
<dbReference type="SUPFAM" id="SSF89957">
    <property type="entry name" value="MTH1187/YkoF-like"/>
    <property type="match status" value="1"/>
</dbReference>
<dbReference type="KEGG" id="cmic:caldi_13210"/>
<gene>
    <name evidence="2" type="ORF">caldi_13210</name>
</gene>
<dbReference type="Proteomes" id="UP001163687">
    <property type="component" value="Chromosome"/>
</dbReference>
<protein>
    <recommendedName>
        <fullName evidence="1">Thiamin/hydroxymethyl pyrimidine-binding YkoF putative domain-containing protein</fullName>
    </recommendedName>
</protein>
<evidence type="ECO:0000313" key="2">
    <source>
        <dbReference type="EMBL" id="BDG60231.1"/>
    </source>
</evidence>
<dbReference type="AlphaFoldDB" id="A0AA35G7L9"/>
<reference evidence="2" key="1">
    <citation type="submission" date="2022-03" db="EMBL/GenBank/DDBJ databases">
        <title>Complete genome sequence of Caldinitratiruptor microaerophilus.</title>
        <authorList>
            <person name="Mukaiyama R."/>
            <person name="Nishiyama T."/>
            <person name="Ueda K."/>
        </authorList>
    </citation>
    <scope>NUCLEOTIDE SEQUENCE</scope>
    <source>
        <strain evidence="2">JCM 16183</strain>
    </source>
</reference>
<accession>A0AA35G7L9</accession>
<proteinExistence type="predicted"/>
<dbReference type="InterPro" id="IPR029756">
    <property type="entry name" value="MTH1187/YkoF-like"/>
</dbReference>
<feature type="domain" description="Thiamin/hydroxymethyl pyrimidine-binding YkoF putative" evidence="1">
    <location>
        <begin position="3"/>
        <end position="76"/>
    </location>
</feature>
<sequence>MLSCQVSLYPLGTAGYDGVIREAVRALDDPRVRVTVGEMSSVLVGEDDAVWQALRRLFEAAAAGPVVMVATLSNECGCRPG</sequence>